<gene>
    <name evidence="1" type="ORF">HAP48_039675</name>
    <name evidence="2" type="ORF">WDK88_36575</name>
</gene>
<reference evidence="2" key="3">
    <citation type="submission" date="2024-03" db="EMBL/GenBank/DDBJ databases">
        <authorList>
            <person name="Bromfield E.S.P."/>
            <person name="Cloutier S."/>
        </authorList>
    </citation>
    <scope>NUCLEOTIDE SEQUENCE</scope>
    <source>
        <strain evidence="2">5S5</strain>
    </source>
</reference>
<proteinExistence type="predicted"/>
<dbReference type="EMBL" id="JAAOLE020000001">
    <property type="protein sequence ID" value="NVI48870.1"/>
    <property type="molecule type" value="Genomic_DNA"/>
</dbReference>
<name>A0A974A527_9BRAD</name>
<reference evidence="1" key="1">
    <citation type="submission" date="2020-06" db="EMBL/GenBank/DDBJ databases">
        <title>Whole Genome Sequence of Bradyrhizobium sp. Strain 1S1.</title>
        <authorList>
            <person name="Bromfield E.S.P."/>
            <person name="Cloutier S."/>
        </authorList>
    </citation>
    <scope>NUCLEOTIDE SEQUENCE [LARGE SCALE GENOMIC DNA]</scope>
    <source>
        <strain evidence="1">1S1</strain>
    </source>
</reference>
<dbReference type="EMBL" id="CP147711">
    <property type="protein sequence ID" value="WXC78828.1"/>
    <property type="molecule type" value="Genomic_DNA"/>
</dbReference>
<sequence>MAWFLNLYRCERCTKIWTDEWSCTCDDDCPHCGARHMSPFSGEDLTEIVAQEGDEFVAIRSPDSAEHGPDYRELGRFPTRAQAEEFLASTDST</sequence>
<dbReference type="RefSeq" id="WP_166214055.1">
    <property type="nucleotide sequence ID" value="NZ_CP088285.1"/>
</dbReference>
<evidence type="ECO:0000313" key="3">
    <source>
        <dbReference type="Proteomes" id="UP001432046"/>
    </source>
</evidence>
<organism evidence="1">
    <name type="scientific">Bradyrhizobium septentrionale</name>
    <dbReference type="NCBI Taxonomy" id="1404411"/>
    <lineage>
        <taxon>Bacteria</taxon>
        <taxon>Pseudomonadati</taxon>
        <taxon>Pseudomonadota</taxon>
        <taxon>Alphaproteobacteria</taxon>
        <taxon>Hyphomicrobiales</taxon>
        <taxon>Nitrobacteraceae</taxon>
        <taxon>Bradyrhizobium</taxon>
    </lineage>
</organism>
<dbReference type="AlphaFoldDB" id="A0A974A527"/>
<evidence type="ECO:0000313" key="1">
    <source>
        <dbReference type="EMBL" id="NVI48870.1"/>
    </source>
</evidence>
<accession>A0A974A527</accession>
<keyword evidence="3" id="KW-1185">Reference proteome</keyword>
<protein>
    <submittedName>
        <fullName evidence="2">Hydrogenase maturation nickel metallochaperone HypA</fullName>
    </submittedName>
</protein>
<dbReference type="Proteomes" id="UP001432046">
    <property type="component" value="Chromosome"/>
</dbReference>
<evidence type="ECO:0000313" key="2">
    <source>
        <dbReference type="EMBL" id="WXC78828.1"/>
    </source>
</evidence>
<reference evidence="2" key="2">
    <citation type="journal article" date="2021" name="Int. J. Syst. Evol. Microbiol.">
        <title>Bradyrhizobium septentrionale sp. nov. (sv. septentrionale) and Bradyrhizobium quebecense sp. nov. (sv. septentrionale) associated with legumes native to Canada possess rearranged symbiosis genes and numerous insertion sequences.</title>
        <authorList>
            <person name="Bromfield E.S.P."/>
            <person name="Cloutier S."/>
        </authorList>
    </citation>
    <scope>NUCLEOTIDE SEQUENCE</scope>
    <source>
        <strain evidence="2">5S5</strain>
    </source>
</reference>